<dbReference type="InterPro" id="IPR039448">
    <property type="entry name" value="Beta_helix"/>
</dbReference>
<evidence type="ECO:0000259" key="2">
    <source>
        <dbReference type="Pfam" id="PF13229"/>
    </source>
</evidence>
<feature type="signal peptide" evidence="1">
    <location>
        <begin position="1"/>
        <end position="26"/>
    </location>
</feature>
<dbReference type="Pfam" id="PF13229">
    <property type="entry name" value="Beta_helix"/>
    <property type="match status" value="1"/>
</dbReference>
<reference evidence="4" key="2">
    <citation type="submission" date="2015-03" db="EMBL/GenBank/DDBJ databases">
        <title>Genome sequence of Paenibacillus beijingensis strain DSM 24997T.</title>
        <authorList>
            <person name="Kwak Y."/>
            <person name="Shin J.-H."/>
        </authorList>
    </citation>
    <scope>NUCLEOTIDE SEQUENCE [LARGE SCALE GENOMIC DNA]</scope>
    <source>
        <strain evidence="4">DSM 24997</strain>
    </source>
</reference>
<sequence>MKRNLYFRLVSVIMLCSVFISFPASLMKASVTCSTASCLQDQLDNAQPGDVITLPAGISLNGNFVAAANGTSENKITLQSASSSDKATLDGGGTGSGYTLHVTGDYWVIKNLKITNAKKGIVLDHANYTLIDRVEVFNIGEEGVHYRDGSSYNKIANSYIHDLGQINASYGEGIYVGSDIGKWSTFNPATNYNRIVNNTIGPGVPAEHIDIKEGSKGTVIEYNTFNGTGISGANYADSFIDVKGNNDKIRYNTAYRNGNNIIVDAFQVHVRASGWGQNATFTNNTVYLDNTSAYIVNADSGTKAYASGNTRSPAGNMYTGNVTVLD</sequence>
<evidence type="ECO:0000313" key="4">
    <source>
        <dbReference type="Proteomes" id="UP000032633"/>
    </source>
</evidence>
<dbReference type="Proteomes" id="UP000032633">
    <property type="component" value="Chromosome"/>
</dbReference>
<dbReference type="HOGENOM" id="CLU_041027_0_0_9"/>
<name>A0A0D5NIT6_9BACL</name>
<dbReference type="STRING" id="1126833.VN24_09855"/>
<dbReference type="Gene3D" id="2.160.20.10">
    <property type="entry name" value="Single-stranded right-handed beta-helix, Pectin lyase-like"/>
    <property type="match status" value="1"/>
</dbReference>
<dbReference type="InterPro" id="IPR012334">
    <property type="entry name" value="Pectin_lyas_fold"/>
</dbReference>
<dbReference type="OrthoDB" id="154460at2"/>
<dbReference type="EMBL" id="CP011058">
    <property type="protein sequence ID" value="AJY74838.1"/>
    <property type="molecule type" value="Genomic_DNA"/>
</dbReference>
<dbReference type="RefSeq" id="WP_045670271.1">
    <property type="nucleotide sequence ID" value="NZ_CP011058.1"/>
</dbReference>
<dbReference type="SMART" id="SM00710">
    <property type="entry name" value="PbH1"/>
    <property type="match status" value="6"/>
</dbReference>
<dbReference type="AlphaFoldDB" id="A0A0D5NIT6"/>
<dbReference type="InterPro" id="IPR011050">
    <property type="entry name" value="Pectin_lyase_fold/virulence"/>
</dbReference>
<evidence type="ECO:0000313" key="3">
    <source>
        <dbReference type="EMBL" id="AJY74838.1"/>
    </source>
</evidence>
<dbReference type="SUPFAM" id="SSF51126">
    <property type="entry name" value="Pectin lyase-like"/>
    <property type="match status" value="1"/>
</dbReference>
<dbReference type="PATRIC" id="fig|1126833.4.peg.2176"/>
<protein>
    <submittedName>
        <fullName evidence="3">Sheath polysaccharide-degrading enzyme</fullName>
    </submittedName>
</protein>
<dbReference type="KEGG" id="pbj:VN24_09855"/>
<accession>A0A0D5NIT6</accession>
<organism evidence="3 4">
    <name type="scientific">Paenibacillus beijingensis</name>
    <dbReference type="NCBI Taxonomy" id="1126833"/>
    <lineage>
        <taxon>Bacteria</taxon>
        <taxon>Bacillati</taxon>
        <taxon>Bacillota</taxon>
        <taxon>Bacilli</taxon>
        <taxon>Bacillales</taxon>
        <taxon>Paenibacillaceae</taxon>
        <taxon>Paenibacillus</taxon>
    </lineage>
</organism>
<feature type="domain" description="Right handed beta helix" evidence="2">
    <location>
        <begin position="101"/>
        <end position="286"/>
    </location>
</feature>
<reference evidence="3 4" key="1">
    <citation type="journal article" date="2015" name="J. Biotechnol.">
        <title>Complete genome sequence of Paenibacillus beijingensis 7188(T) (=DSM 24997(T)), a novel rhizobacterium from jujube garden soil.</title>
        <authorList>
            <person name="Kwak Y."/>
            <person name="Shin J.H."/>
        </authorList>
    </citation>
    <scope>NUCLEOTIDE SEQUENCE [LARGE SCALE GENOMIC DNA]</scope>
    <source>
        <strain evidence="3 4">DSM 24997</strain>
    </source>
</reference>
<gene>
    <name evidence="3" type="ORF">VN24_09855</name>
</gene>
<proteinExistence type="predicted"/>
<keyword evidence="1" id="KW-0732">Signal</keyword>
<keyword evidence="4" id="KW-1185">Reference proteome</keyword>
<evidence type="ECO:0000256" key="1">
    <source>
        <dbReference type="SAM" id="SignalP"/>
    </source>
</evidence>
<dbReference type="InterPro" id="IPR006626">
    <property type="entry name" value="PbH1"/>
</dbReference>
<feature type="chain" id="PRO_5039253426" evidence="1">
    <location>
        <begin position="27"/>
        <end position="326"/>
    </location>
</feature>